<dbReference type="EMBL" id="HBHW01010449">
    <property type="protein sequence ID" value="CAE0039988.1"/>
    <property type="molecule type" value="Transcribed_RNA"/>
</dbReference>
<dbReference type="SUPFAM" id="SSF56726">
    <property type="entry name" value="DNA topoisomerase IV, alpha subunit"/>
    <property type="match status" value="1"/>
</dbReference>
<dbReference type="InterPro" id="IPR036078">
    <property type="entry name" value="Spo11/TopoVI_A_sf"/>
</dbReference>
<dbReference type="InterPro" id="IPR036388">
    <property type="entry name" value="WH-like_DNA-bd_sf"/>
</dbReference>
<dbReference type="InterPro" id="IPR002815">
    <property type="entry name" value="Spo11/TopoVI_A"/>
</dbReference>
<accession>A0A7S2ZI91</accession>
<evidence type="ECO:0000313" key="3">
    <source>
        <dbReference type="EMBL" id="CAE0039989.1"/>
    </source>
</evidence>
<sequence>MTEGHVADLQLVFRNRVYDMCSRGHDGSFIWGGRLVSRRWNRHGLKFCRTIKVLDALYGSLSGGRSVVIFSERLPASSLRLLSLIHGWRQVTQREVFYVLRNFFSAQAQVNEIIQDIASGLGCARSDLLVTTASTGAVAGSIHIQIANSTGQFDGWIDCEKLEACFKSVCPPQ</sequence>
<proteinExistence type="predicted"/>
<dbReference type="AlphaFoldDB" id="A0A7S2ZI91"/>
<dbReference type="GO" id="GO:0005524">
    <property type="term" value="F:ATP binding"/>
    <property type="evidence" value="ECO:0007669"/>
    <property type="project" value="InterPro"/>
</dbReference>
<evidence type="ECO:0000313" key="2">
    <source>
        <dbReference type="EMBL" id="CAE0039988.1"/>
    </source>
</evidence>
<dbReference type="GO" id="GO:0000706">
    <property type="term" value="P:meiotic DNA double-strand break processing"/>
    <property type="evidence" value="ECO:0007669"/>
    <property type="project" value="TreeGrafter"/>
</dbReference>
<organism evidence="2">
    <name type="scientific">Rhodosorus marinus</name>
    <dbReference type="NCBI Taxonomy" id="101924"/>
    <lineage>
        <taxon>Eukaryota</taxon>
        <taxon>Rhodophyta</taxon>
        <taxon>Stylonematophyceae</taxon>
        <taxon>Stylonematales</taxon>
        <taxon>Stylonemataceae</taxon>
        <taxon>Rhodosorus</taxon>
    </lineage>
</organism>
<dbReference type="EMBL" id="HBHW01010450">
    <property type="protein sequence ID" value="CAE0039989.1"/>
    <property type="molecule type" value="Transcribed_RNA"/>
</dbReference>
<dbReference type="GO" id="GO:0003677">
    <property type="term" value="F:DNA binding"/>
    <property type="evidence" value="ECO:0007669"/>
    <property type="project" value="InterPro"/>
</dbReference>
<dbReference type="PRINTS" id="PR01550">
    <property type="entry name" value="TOP6AFAMILY"/>
</dbReference>
<dbReference type="PANTHER" id="PTHR10848:SF0">
    <property type="entry name" value="MEIOTIC RECOMBINATION PROTEIN SPO11"/>
    <property type="match status" value="1"/>
</dbReference>
<dbReference type="InterPro" id="IPR013049">
    <property type="entry name" value="Spo11/TopoVI_A_N"/>
</dbReference>
<name>A0A7S2ZI91_9RHOD</name>
<dbReference type="Gene3D" id="1.10.10.10">
    <property type="entry name" value="Winged helix-like DNA-binding domain superfamily/Winged helix DNA-binding domain"/>
    <property type="match status" value="1"/>
</dbReference>
<evidence type="ECO:0000259" key="1">
    <source>
        <dbReference type="Pfam" id="PF04406"/>
    </source>
</evidence>
<dbReference type="GO" id="GO:0007131">
    <property type="term" value="P:reciprocal meiotic recombination"/>
    <property type="evidence" value="ECO:0007669"/>
    <property type="project" value="TreeGrafter"/>
</dbReference>
<dbReference type="GO" id="GO:0003918">
    <property type="term" value="F:DNA topoisomerase type II (double strand cut, ATP-hydrolyzing) activity"/>
    <property type="evidence" value="ECO:0007669"/>
    <property type="project" value="InterPro"/>
</dbReference>
<dbReference type="PANTHER" id="PTHR10848">
    <property type="entry name" value="MEIOTIC RECOMBINATION PROTEIN SPO11"/>
    <property type="match status" value="1"/>
</dbReference>
<dbReference type="GO" id="GO:0000228">
    <property type="term" value="C:nuclear chromosome"/>
    <property type="evidence" value="ECO:0007669"/>
    <property type="project" value="TreeGrafter"/>
</dbReference>
<dbReference type="Pfam" id="PF04406">
    <property type="entry name" value="TP6A_N"/>
    <property type="match status" value="1"/>
</dbReference>
<gene>
    <name evidence="2" type="ORF">RMAR00112_LOCUS7947</name>
    <name evidence="3" type="ORF">RMAR00112_LOCUS7948</name>
</gene>
<protein>
    <recommendedName>
        <fullName evidence="1">Spo11/DNA topoisomerase VI subunit A N-terminal domain-containing protein</fullName>
    </recommendedName>
</protein>
<reference evidence="2" key="1">
    <citation type="submission" date="2021-01" db="EMBL/GenBank/DDBJ databases">
        <authorList>
            <person name="Corre E."/>
            <person name="Pelletier E."/>
            <person name="Niang G."/>
            <person name="Scheremetjew M."/>
            <person name="Finn R."/>
            <person name="Kale V."/>
            <person name="Holt S."/>
            <person name="Cochrane G."/>
            <person name="Meng A."/>
            <person name="Brown T."/>
            <person name="Cohen L."/>
        </authorList>
    </citation>
    <scope>NUCLEOTIDE SEQUENCE</scope>
    <source>
        <strain evidence="2">CCMP 769</strain>
    </source>
</reference>
<dbReference type="GO" id="GO:0042138">
    <property type="term" value="P:meiotic DNA double-strand break formation"/>
    <property type="evidence" value="ECO:0007669"/>
    <property type="project" value="TreeGrafter"/>
</dbReference>
<feature type="domain" description="Spo11/DNA topoisomerase VI subunit A N-terminal" evidence="1">
    <location>
        <begin position="88"/>
        <end position="130"/>
    </location>
</feature>